<feature type="region of interest" description="Disordered" evidence="1">
    <location>
        <begin position="136"/>
        <end position="168"/>
    </location>
</feature>
<dbReference type="OrthoDB" id="5352132at2759"/>
<dbReference type="InterPro" id="IPR013226">
    <property type="entry name" value="Pal1"/>
</dbReference>
<feature type="compositionally biased region" description="Basic and acidic residues" evidence="1">
    <location>
        <begin position="81"/>
        <end position="93"/>
    </location>
</feature>
<evidence type="ECO:0000256" key="1">
    <source>
        <dbReference type="SAM" id="MobiDB-lite"/>
    </source>
</evidence>
<name>A0A0D6EFQ7_SPOSA</name>
<dbReference type="Proteomes" id="UP000243876">
    <property type="component" value="Unassembled WGS sequence"/>
</dbReference>
<dbReference type="EMBL" id="CENE01000001">
    <property type="protein sequence ID" value="CEQ38842.1"/>
    <property type="molecule type" value="Genomic_DNA"/>
</dbReference>
<dbReference type="GO" id="GO:0005737">
    <property type="term" value="C:cytoplasm"/>
    <property type="evidence" value="ECO:0007669"/>
    <property type="project" value="TreeGrafter"/>
</dbReference>
<dbReference type="PANTHER" id="PTHR28307">
    <property type="entry name" value="PROTEIN PAL1"/>
    <property type="match status" value="1"/>
</dbReference>
<dbReference type="Pfam" id="PF08316">
    <property type="entry name" value="Pal1"/>
    <property type="match status" value="1"/>
</dbReference>
<sequence length="448" mass="47655">MPSLRPLQPQSRQLGVHRSNTADSGLDDILGAYGDSPSKTRFPSEAMSRSQTSSSSQDAIETMPILGQRSANGYPKSSTRKVSDQGGRQERSTSRPQHTARSQSNAELDLIDRLDISGLYGGGGFVRHDGPYAAATASRNQGSRAPINAFDPSALSLAPPPQPKVSRNISPRAQATLAAMEDQGLRSNDGPYGAARASGVPAGEVSMGFPSKKASGKGQQLIEIYGMRDAEAWEDFGSARYEPGGESGQASRESVVPAGVNKEDRMQRAQSIWDIEATLRAGKPVGQAPPPVPVLPSEWSTSSLSDTSPGSSKPKRSKSLAARFRAGRKNPTNPLMDEVNEPEGRDAAQAMPTSHQQQYSPAQSQPTSPVEDRRMQYPPAVGGATVGADLSAETTRNGTVKFDESAAMEQRPSGLSKFAQEQGGNKEPAELGRRPSGLKRLFSKKGKN</sequence>
<keyword evidence="3" id="KW-1185">Reference proteome</keyword>
<feature type="region of interest" description="Disordered" evidence="1">
    <location>
        <begin position="181"/>
        <end position="201"/>
    </location>
</feature>
<protein>
    <submittedName>
        <fullName evidence="2">SPOSA6832_00299-mRNA-1:cds</fullName>
    </submittedName>
</protein>
<evidence type="ECO:0000313" key="2">
    <source>
        <dbReference type="EMBL" id="CEQ38842.1"/>
    </source>
</evidence>
<dbReference type="PANTHER" id="PTHR28307:SF2">
    <property type="entry name" value="PROTEIN PAL1"/>
    <property type="match status" value="1"/>
</dbReference>
<feature type="compositionally biased region" description="Low complexity" evidence="1">
    <location>
        <begin position="44"/>
        <end position="56"/>
    </location>
</feature>
<feature type="compositionally biased region" description="Low complexity" evidence="1">
    <location>
        <begin position="295"/>
        <end position="312"/>
    </location>
</feature>
<feature type="region of interest" description="Disordered" evidence="1">
    <location>
        <begin position="281"/>
        <end position="448"/>
    </location>
</feature>
<gene>
    <name evidence="2" type="primary">SPOSA6832_00299</name>
</gene>
<feature type="compositionally biased region" description="Polar residues" evidence="1">
    <location>
        <begin position="94"/>
        <end position="106"/>
    </location>
</feature>
<reference evidence="3" key="1">
    <citation type="submission" date="2015-02" db="EMBL/GenBank/DDBJ databases">
        <authorList>
            <person name="Gon?alves P."/>
        </authorList>
    </citation>
    <scope>NUCLEOTIDE SEQUENCE [LARGE SCALE GENOMIC DNA]</scope>
</reference>
<proteinExistence type="predicted"/>
<organism evidence="2 3">
    <name type="scientific">Sporidiobolus salmonicolor</name>
    <name type="common">Yeast-like fungus</name>
    <name type="synonym">Sporobolomyces salmonicolor</name>
    <dbReference type="NCBI Taxonomy" id="5005"/>
    <lineage>
        <taxon>Eukaryota</taxon>
        <taxon>Fungi</taxon>
        <taxon>Dikarya</taxon>
        <taxon>Basidiomycota</taxon>
        <taxon>Pucciniomycotina</taxon>
        <taxon>Microbotryomycetes</taxon>
        <taxon>Sporidiobolales</taxon>
        <taxon>Sporidiobolaceae</taxon>
        <taxon>Sporobolomyces</taxon>
    </lineage>
</organism>
<feature type="compositionally biased region" description="Polar residues" evidence="1">
    <location>
        <begin position="8"/>
        <end position="23"/>
    </location>
</feature>
<accession>A0A0D6EFQ7</accession>
<dbReference type="AlphaFoldDB" id="A0A0D6EFQ7"/>
<feature type="region of interest" description="Disordered" evidence="1">
    <location>
        <begin position="238"/>
        <end position="263"/>
    </location>
</feature>
<feature type="region of interest" description="Disordered" evidence="1">
    <location>
        <begin position="1"/>
        <end position="107"/>
    </location>
</feature>
<feature type="non-terminal residue" evidence="2">
    <location>
        <position position="1"/>
    </location>
</feature>
<evidence type="ECO:0000313" key="3">
    <source>
        <dbReference type="Proteomes" id="UP000243876"/>
    </source>
</evidence>
<feature type="compositionally biased region" description="Polar residues" evidence="1">
    <location>
        <begin position="351"/>
        <end position="368"/>
    </location>
</feature>